<dbReference type="AlphaFoldDB" id="A0A1H6CC98"/>
<organism evidence="2 3">
    <name type="scientific">Vibrio hangzhouensis</name>
    <dbReference type="NCBI Taxonomy" id="462991"/>
    <lineage>
        <taxon>Bacteria</taxon>
        <taxon>Pseudomonadati</taxon>
        <taxon>Pseudomonadota</taxon>
        <taxon>Gammaproteobacteria</taxon>
        <taxon>Vibrionales</taxon>
        <taxon>Vibrionaceae</taxon>
        <taxon>Vibrio</taxon>
    </lineage>
</organism>
<accession>A0A1H6CC98</accession>
<protein>
    <submittedName>
        <fullName evidence="2">Uncharacterized protein</fullName>
    </submittedName>
</protein>
<gene>
    <name evidence="2" type="ORF">SAMN04488244_13515</name>
</gene>
<dbReference type="Proteomes" id="UP000236721">
    <property type="component" value="Unassembled WGS sequence"/>
</dbReference>
<dbReference type="RefSeq" id="WP_103882349.1">
    <property type="nucleotide sequence ID" value="NZ_FNVG01000035.1"/>
</dbReference>
<evidence type="ECO:0000313" key="3">
    <source>
        <dbReference type="Proteomes" id="UP000236721"/>
    </source>
</evidence>
<name>A0A1H6CC98_9VIBR</name>
<feature type="signal peptide" evidence="1">
    <location>
        <begin position="1"/>
        <end position="23"/>
    </location>
</feature>
<reference evidence="3" key="1">
    <citation type="submission" date="2016-10" db="EMBL/GenBank/DDBJ databases">
        <authorList>
            <person name="Varghese N."/>
            <person name="Submissions S."/>
        </authorList>
    </citation>
    <scope>NUCLEOTIDE SEQUENCE [LARGE SCALE GENOMIC DNA]</scope>
    <source>
        <strain evidence="3">CGMCC 1.7062</strain>
    </source>
</reference>
<evidence type="ECO:0000256" key="1">
    <source>
        <dbReference type="SAM" id="SignalP"/>
    </source>
</evidence>
<sequence length="158" mass="17689">MNKFSLQFFISLVVAFFAPQGIAASEHEEQYNSQASSQHFITWQQQSALALSNRLTHSTNARQVPHKPRSKSLGDHDAKAILSSWRGINNGNESRELELPCYNLLFDFGAPSHLAISAGAPPPLALPSFYLTYTNHNYRIGGWKDSNTLYVFLNTLYA</sequence>
<dbReference type="EMBL" id="FNVG01000035">
    <property type="protein sequence ID" value="SEG70528.1"/>
    <property type="molecule type" value="Genomic_DNA"/>
</dbReference>
<dbReference type="OrthoDB" id="5816320at2"/>
<proteinExistence type="predicted"/>
<feature type="chain" id="PRO_5009294784" evidence="1">
    <location>
        <begin position="24"/>
        <end position="158"/>
    </location>
</feature>
<keyword evidence="1" id="KW-0732">Signal</keyword>
<evidence type="ECO:0000313" key="2">
    <source>
        <dbReference type="EMBL" id="SEG70528.1"/>
    </source>
</evidence>
<keyword evidence="3" id="KW-1185">Reference proteome</keyword>